<dbReference type="OrthoDB" id="9791752at2"/>
<dbReference type="Pfam" id="PF09339">
    <property type="entry name" value="HTH_IclR"/>
    <property type="match status" value="1"/>
</dbReference>
<sequence>MEKESFKSNYSMSSIHRVIQVLRAFSVDYPKLSLTEISKRTGISISSLQRIVSTLVYEGFLVKDEKTKIYSLGLELMFLGQLVEKNDALLSKAIPIMEELNQETKENISINIIEHDERRCIYNLPSRHELAALTFVGHTSPLYAGASAKILLAFQSDEFIKSYIDKIKLTKITDITVESKEELIQQLHEIRNQGYAITKGERVKGATSISVPIIAKQQVLLGALSITFPYIRYEEYDIEHLILLLQQAAQRIS</sequence>
<dbReference type="PANTHER" id="PTHR30136">
    <property type="entry name" value="HELIX-TURN-HELIX TRANSCRIPTIONAL REGULATOR, ICLR FAMILY"/>
    <property type="match status" value="1"/>
</dbReference>
<evidence type="ECO:0000259" key="4">
    <source>
        <dbReference type="PROSITE" id="PS51077"/>
    </source>
</evidence>
<dbReference type="GO" id="GO:0045892">
    <property type="term" value="P:negative regulation of DNA-templated transcription"/>
    <property type="evidence" value="ECO:0007669"/>
    <property type="project" value="UniProtKB-ARBA"/>
</dbReference>
<dbReference type="GO" id="GO:0003700">
    <property type="term" value="F:DNA-binding transcription factor activity"/>
    <property type="evidence" value="ECO:0007669"/>
    <property type="project" value="TreeGrafter"/>
</dbReference>
<dbReference type="SUPFAM" id="SSF55781">
    <property type="entry name" value="GAF domain-like"/>
    <property type="match status" value="1"/>
</dbReference>
<dbReference type="InterPro" id="IPR050707">
    <property type="entry name" value="HTH_MetabolicPath_Reg"/>
</dbReference>
<keyword evidence="7" id="KW-1185">Reference proteome</keyword>
<feature type="domain" description="HTH iclR-type" evidence="4">
    <location>
        <begin position="12"/>
        <end position="74"/>
    </location>
</feature>
<dbReference type="SMART" id="SM00346">
    <property type="entry name" value="HTH_ICLR"/>
    <property type="match status" value="1"/>
</dbReference>
<keyword evidence="1" id="KW-0805">Transcription regulation</keyword>
<dbReference type="Gene3D" id="1.10.10.10">
    <property type="entry name" value="Winged helix-like DNA-binding domain superfamily/Winged helix DNA-binding domain"/>
    <property type="match status" value="1"/>
</dbReference>
<dbReference type="RefSeq" id="WP_151535552.1">
    <property type="nucleotide sequence ID" value="NZ_WBOS01000006.1"/>
</dbReference>
<dbReference type="EMBL" id="WBOS01000006">
    <property type="protein sequence ID" value="KAB2334581.1"/>
    <property type="molecule type" value="Genomic_DNA"/>
</dbReference>
<dbReference type="SUPFAM" id="SSF46785">
    <property type="entry name" value="Winged helix' DNA-binding domain"/>
    <property type="match status" value="1"/>
</dbReference>
<dbReference type="InterPro" id="IPR036390">
    <property type="entry name" value="WH_DNA-bd_sf"/>
</dbReference>
<feature type="domain" description="IclR-ED" evidence="5">
    <location>
        <begin position="75"/>
        <end position="253"/>
    </location>
</feature>
<keyword evidence="2" id="KW-0238">DNA-binding</keyword>
<dbReference type="PROSITE" id="PS51078">
    <property type="entry name" value="ICLR_ED"/>
    <property type="match status" value="1"/>
</dbReference>
<dbReference type="InterPro" id="IPR014757">
    <property type="entry name" value="Tscrpt_reg_IclR_C"/>
</dbReference>
<evidence type="ECO:0000256" key="3">
    <source>
        <dbReference type="ARBA" id="ARBA00023163"/>
    </source>
</evidence>
<dbReference type="PANTHER" id="PTHR30136:SF35">
    <property type="entry name" value="HTH-TYPE TRANSCRIPTIONAL REGULATOR RV1719"/>
    <property type="match status" value="1"/>
</dbReference>
<dbReference type="InterPro" id="IPR036388">
    <property type="entry name" value="WH-like_DNA-bd_sf"/>
</dbReference>
<protein>
    <submittedName>
        <fullName evidence="6">IclR family transcriptional regulator</fullName>
    </submittedName>
</protein>
<dbReference type="InterPro" id="IPR005471">
    <property type="entry name" value="Tscrpt_reg_IclR_N"/>
</dbReference>
<dbReference type="AlphaFoldDB" id="A0A6L3V3I1"/>
<evidence type="ECO:0000313" key="6">
    <source>
        <dbReference type="EMBL" id="KAB2334581.1"/>
    </source>
</evidence>
<comment type="caution">
    <text evidence="6">The sequence shown here is derived from an EMBL/GenBank/DDBJ whole genome shotgun (WGS) entry which is preliminary data.</text>
</comment>
<keyword evidence="3" id="KW-0804">Transcription</keyword>
<reference evidence="6 7" key="1">
    <citation type="journal article" date="2016" name="Antonie Van Leeuwenhoek">
        <title>Bacillus depressus sp. nov., isolated from soil of a sunflower field.</title>
        <authorList>
            <person name="Wei X."/>
            <person name="Xin D."/>
            <person name="Xin Y."/>
            <person name="Zhang H."/>
            <person name="Wang T."/>
            <person name="Zhang J."/>
        </authorList>
    </citation>
    <scope>NUCLEOTIDE SEQUENCE [LARGE SCALE GENOMIC DNA]</scope>
    <source>
        <strain evidence="6 7">BZ1</strain>
    </source>
</reference>
<gene>
    <name evidence="6" type="ORF">F7731_14795</name>
</gene>
<evidence type="ECO:0000256" key="2">
    <source>
        <dbReference type="ARBA" id="ARBA00023125"/>
    </source>
</evidence>
<name>A0A6L3V3I1_9BACI</name>
<dbReference type="Gene3D" id="3.30.450.40">
    <property type="match status" value="1"/>
</dbReference>
<dbReference type="InterPro" id="IPR029016">
    <property type="entry name" value="GAF-like_dom_sf"/>
</dbReference>
<dbReference type="PROSITE" id="PS51077">
    <property type="entry name" value="HTH_ICLR"/>
    <property type="match status" value="1"/>
</dbReference>
<dbReference type="Proteomes" id="UP000481030">
    <property type="component" value="Unassembled WGS sequence"/>
</dbReference>
<accession>A0A6L3V3I1</accession>
<organism evidence="6 7">
    <name type="scientific">Cytobacillus depressus</name>
    <dbReference type="NCBI Taxonomy" id="1602942"/>
    <lineage>
        <taxon>Bacteria</taxon>
        <taxon>Bacillati</taxon>
        <taxon>Bacillota</taxon>
        <taxon>Bacilli</taxon>
        <taxon>Bacillales</taxon>
        <taxon>Bacillaceae</taxon>
        <taxon>Cytobacillus</taxon>
    </lineage>
</organism>
<dbReference type="GO" id="GO:0003677">
    <property type="term" value="F:DNA binding"/>
    <property type="evidence" value="ECO:0007669"/>
    <property type="project" value="UniProtKB-KW"/>
</dbReference>
<evidence type="ECO:0000313" key="7">
    <source>
        <dbReference type="Proteomes" id="UP000481030"/>
    </source>
</evidence>
<dbReference type="Pfam" id="PF01614">
    <property type="entry name" value="IclR_C"/>
    <property type="match status" value="1"/>
</dbReference>
<evidence type="ECO:0000259" key="5">
    <source>
        <dbReference type="PROSITE" id="PS51078"/>
    </source>
</evidence>
<evidence type="ECO:0000256" key="1">
    <source>
        <dbReference type="ARBA" id="ARBA00023015"/>
    </source>
</evidence>
<proteinExistence type="predicted"/>